<proteinExistence type="inferred from homology"/>
<evidence type="ECO:0000256" key="6">
    <source>
        <dbReference type="ARBA" id="ARBA00022927"/>
    </source>
</evidence>
<dbReference type="Pfam" id="PF02699">
    <property type="entry name" value="YajC"/>
    <property type="match status" value="1"/>
</dbReference>
<evidence type="ECO:0000313" key="10">
    <source>
        <dbReference type="EMBL" id="QIL45892.1"/>
    </source>
</evidence>
<evidence type="ECO:0000256" key="3">
    <source>
        <dbReference type="ARBA" id="ARBA00022448"/>
    </source>
</evidence>
<dbReference type="PANTHER" id="PTHR33909:SF1">
    <property type="entry name" value="SEC TRANSLOCON ACCESSORY COMPLEX SUBUNIT YAJC"/>
    <property type="match status" value="1"/>
</dbReference>
<evidence type="ECO:0000256" key="4">
    <source>
        <dbReference type="ARBA" id="ARBA00022475"/>
    </source>
</evidence>
<dbReference type="SMART" id="SM01323">
    <property type="entry name" value="YajC"/>
    <property type="match status" value="1"/>
</dbReference>
<keyword evidence="5" id="KW-0812">Transmembrane</keyword>
<evidence type="ECO:0000256" key="8">
    <source>
        <dbReference type="ARBA" id="ARBA00023010"/>
    </source>
</evidence>
<dbReference type="PANTHER" id="PTHR33909">
    <property type="entry name" value="SEC TRANSLOCON ACCESSORY COMPLEX SUBUNIT YAJC"/>
    <property type="match status" value="1"/>
</dbReference>
<evidence type="ECO:0000256" key="5">
    <source>
        <dbReference type="ARBA" id="ARBA00022692"/>
    </source>
</evidence>
<keyword evidence="3" id="KW-0813">Transport</keyword>
<dbReference type="InterPro" id="IPR003849">
    <property type="entry name" value="Preprotein_translocase_YajC"/>
</dbReference>
<keyword evidence="4" id="KW-1003">Cell membrane</keyword>
<dbReference type="Proteomes" id="UP000500890">
    <property type="component" value="Chromosome"/>
</dbReference>
<protein>
    <submittedName>
        <fullName evidence="10">Preprotein translocase subunit YajC</fullName>
    </submittedName>
</protein>
<sequence>MSSTLLMLVVLGGMMFFMTRSQKKQQQKRQDLLNSMTVGSKVVTIGGLHGVISEIDQTKDTVWLDCEGIQLEFNRSAIATVTETPAADVVTETVTETTVETPTTDEVVEAVEVEIEEPNNK</sequence>
<comment type="similarity">
    <text evidence="2">Belongs to the YajC family.</text>
</comment>
<evidence type="ECO:0000256" key="1">
    <source>
        <dbReference type="ARBA" id="ARBA00004162"/>
    </source>
</evidence>
<dbReference type="GO" id="GO:0005886">
    <property type="term" value="C:plasma membrane"/>
    <property type="evidence" value="ECO:0007669"/>
    <property type="project" value="UniProtKB-SubCell"/>
</dbReference>
<dbReference type="GO" id="GO:0015031">
    <property type="term" value="P:protein transport"/>
    <property type="evidence" value="ECO:0007669"/>
    <property type="project" value="UniProtKB-KW"/>
</dbReference>
<evidence type="ECO:0000313" key="11">
    <source>
        <dbReference type="Proteomes" id="UP000500890"/>
    </source>
</evidence>
<keyword evidence="11" id="KW-1185">Reference proteome</keyword>
<dbReference type="KEGG" id="vah:G7081_01675"/>
<keyword evidence="8" id="KW-0811">Translocation</keyword>
<comment type="subcellular location">
    <subcellularLocation>
        <location evidence="1">Cell membrane</location>
        <topology evidence="1">Single-pass membrane protein</topology>
    </subcellularLocation>
</comment>
<evidence type="ECO:0000256" key="7">
    <source>
        <dbReference type="ARBA" id="ARBA00022989"/>
    </source>
</evidence>
<dbReference type="AlphaFoldDB" id="A0A6G8ALQ5"/>
<keyword evidence="9" id="KW-0472">Membrane</keyword>
<dbReference type="NCBIfam" id="TIGR00739">
    <property type="entry name" value="yajC"/>
    <property type="match status" value="1"/>
</dbReference>
<evidence type="ECO:0000256" key="2">
    <source>
        <dbReference type="ARBA" id="ARBA00006742"/>
    </source>
</evidence>
<accession>A0A6G8ALQ5</accession>
<dbReference type="EMBL" id="CP049886">
    <property type="protein sequence ID" value="QIL45892.1"/>
    <property type="molecule type" value="Genomic_DNA"/>
</dbReference>
<evidence type="ECO:0000256" key="9">
    <source>
        <dbReference type="ARBA" id="ARBA00023136"/>
    </source>
</evidence>
<organism evidence="10 11">
    <name type="scientific">Vagococcus coleopterorum</name>
    <dbReference type="NCBI Taxonomy" id="2714946"/>
    <lineage>
        <taxon>Bacteria</taxon>
        <taxon>Bacillati</taxon>
        <taxon>Bacillota</taxon>
        <taxon>Bacilli</taxon>
        <taxon>Lactobacillales</taxon>
        <taxon>Enterococcaceae</taxon>
        <taxon>Vagococcus</taxon>
    </lineage>
</organism>
<dbReference type="PRINTS" id="PR01853">
    <property type="entry name" value="YAJCTRNLCASE"/>
</dbReference>
<gene>
    <name evidence="10" type="primary">yajC</name>
    <name evidence="10" type="ORF">G7081_01675</name>
</gene>
<name>A0A6G8ALQ5_9ENTE</name>
<keyword evidence="6" id="KW-0653">Protein transport</keyword>
<keyword evidence="7" id="KW-1133">Transmembrane helix</keyword>
<dbReference type="RefSeq" id="WP_166006839.1">
    <property type="nucleotide sequence ID" value="NZ_CP049886.1"/>
</dbReference>
<reference evidence="10 11" key="1">
    <citation type="submission" date="2020-03" db="EMBL/GenBank/DDBJ databases">
        <title>Vagococcus sp. nov., isolated from beetles.</title>
        <authorList>
            <person name="Hyun D.-W."/>
            <person name="Bae J.-W."/>
        </authorList>
    </citation>
    <scope>NUCLEOTIDE SEQUENCE [LARGE SCALE GENOMIC DNA]</scope>
    <source>
        <strain evidence="10 11">HDW17A</strain>
    </source>
</reference>